<dbReference type="GeneID" id="103345679"/>
<feature type="signal peptide" evidence="3">
    <location>
        <begin position="1"/>
        <end position="19"/>
    </location>
</feature>
<proteinExistence type="predicted"/>
<dbReference type="Pfam" id="PF15339">
    <property type="entry name" value="Afaf"/>
    <property type="match status" value="1"/>
</dbReference>
<dbReference type="EMBL" id="AAGW02033236">
    <property type="status" value="NOT_ANNOTATED_CDS"/>
    <property type="molecule type" value="Genomic_DNA"/>
</dbReference>
<gene>
    <name evidence="4" type="primary">EQTN</name>
</gene>
<dbReference type="FunCoup" id="G1TE70">
    <property type="interactions" value="12"/>
</dbReference>
<accession>G1TE70</accession>
<feature type="compositionally biased region" description="Basic and acidic residues" evidence="1">
    <location>
        <begin position="150"/>
        <end position="194"/>
    </location>
</feature>
<feature type="chain" id="PRO_5023909947" description="Equatorin" evidence="3">
    <location>
        <begin position="20"/>
        <end position="462"/>
    </location>
</feature>
<keyword evidence="2" id="KW-1133">Transmembrane helix</keyword>
<feature type="compositionally biased region" description="Polar residues" evidence="1">
    <location>
        <begin position="402"/>
        <end position="418"/>
    </location>
</feature>
<dbReference type="AlphaFoldDB" id="G1TE70"/>
<keyword evidence="2" id="KW-0472">Membrane</keyword>
<dbReference type="GO" id="GO:0060478">
    <property type="term" value="P:acrosomal vesicle exocytosis"/>
    <property type="evidence" value="ECO:0007669"/>
    <property type="project" value="InterPro"/>
</dbReference>
<dbReference type="InParanoid" id="G1TE70"/>
<evidence type="ECO:0000313" key="5">
    <source>
        <dbReference type="Proteomes" id="UP000001811"/>
    </source>
</evidence>
<keyword evidence="3" id="KW-0732">Signal</keyword>
<dbReference type="GeneTree" id="ENSGT00390000010786"/>
<dbReference type="EMBL" id="AAGW02033235">
    <property type="status" value="NOT_ANNOTATED_CDS"/>
    <property type="molecule type" value="Genomic_DNA"/>
</dbReference>
<dbReference type="InterPro" id="IPR029282">
    <property type="entry name" value="Eqtn/Afaf"/>
</dbReference>
<dbReference type="PANTHER" id="PTHR36874:SF1">
    <property type="entry name" value="EQUATORIN"/>
    <property type="match status" value="1"/>
</dbReference>
<dbReference type="EMBL" id="AAGW02033232">
    <property type="status" value="NOT_ANNOTATED_CDS"/>
    <property type="molecule type" value="Genomic_DNA"/>
</dbReference>
<reference evidence="4" key="3">
    <citation type="submission" date="2025-09" db="UniProtKB">
        <authorList>
            <consortium name="Ensembl"/>
        </authorList>
    </citation>
    <scope>IDENTIFICATION</scope>
    <source>
        <strain evidence="4">Thorbecke</strain>
    </source>
</reference>
<dbReference type="EMBL" id="AAGW02033237">
    <property type="status" value="NOT_ANNOTATED_CDS"/>
    <property type="molecule type" value="Genomic_DNA"/>
</dbReference>
<feature type="region of interest" description="Disordered" evidence="1">
    <location>
        <begin position="266"/>
        <end position="288"/>
    </location>
</feature>
<name>G1TE70_RABIT</name>
<protein>
    <recommendedName>
        <fullName evidence="6">Equatorin</fullName>
    </recommendedName>
</protein>
<feature type="region of interest" description="Disordered" evidence="1">
    <location>
        <begin position="71"/>
        <end position="194"/>
    </location>
</feature>
<sequence>MNFILFIFLLGVFSSEISNLKPNIDELPEMTPFSEEKLNMDAIPAVHEEEENVDVTPAVLKGVTIPYIPKERGRNMGTSTIPKDEEKNTGTVSSIPKEEEHNIGTSPDLHNYEDKNMGTSPDLHKYEDKNMGTSPELHKEEENNIGTSPDLHKYEDKNMGSSPDLHKYEDKNMGNSPDLHKYEDRNMGTSPDLHKYEDKNMGVASEMHKDEYNVDTIPANEKSGNYYRDIKQYVFTTHNPNGSESEISVRATTDLRFALKNYKLGNASAEKPSEEKPSEPSHKNIQRTTPNLPEFWTMLAKALTQSTSGFEGNDLFKPIPGSDVNATNQDKLSELQEIKLKLMLGIALMTLLLFVTLLAFCSATLYNLKQLSYKSCESQYSINPELATLSYFHPSEGVSDTSFSKSAESSTFWGTTSSDLRKSGTRRSKSKNLTDMTSTGSDETGMNEESDLVNSEEPNEEK</sequence>
<evidence type="ECO:0000256" key="3">
    <source>
        <dbReference type="SAM" id="SignalP"/>
    </source>
</evidence>
<feature type="compositionally biased region" description="Basic and acidic residues" evidence="1">
    <location>
        <begin position="271"/>
        <end position="282"/>
    </location>
</feature>
<dbReference type="eggNOG" id="KOG2248">
    <property type="taxonomic scope" value="Eukaryota"/>
</dbReference>
<dbReference type="KEGG" id="ocu:103345679"/>
<dbReference type="GO" id="GO:0002081">
    <property type="term" value="C:outer acrosomal membrane"/>
    <property type="evidence" value="ECO:0007669"/>
    <property type="project" value="TreeGrafter"/>
</dbReference>
<evidence type="ECO:0008006" key="6">
    <source>
        <dbReference type="Google" id="ProtNLM"/>
    </source>
</evidence>
<organism evidence="4 5">
    <name type="scientific">Oryctolagus cuniculus</name>
    <name type="common">Rabbit</name>
    <dbReference type="NCBI Taxonomy" id="9986"/>
    <lineage>
        <taxon>Eukaryota</taxon>
        <taxon>Metazoa</taxon>
        <taxon>Chordata</taxon>
        <taxon>Craniata</taxon>
        <taxon>Vertebrata</taxon>
        <taxon>Euteleostomi</taxon>
        <taxon>Mammalia</taxon>
        <taxon>Eutheria</taxon>
        <taxon>Euarchontoglires</taxon>
        <taxon>Glires</taxon>
        <taxon>Lagomorpha</taxon>
        <taxon>Leporidae</taxon>
        <taxon>Oryctolagus</taxon>
    </lineage>
</organism>
<reference evidence="4 5" key="1">
    <citation type="journal article" date="2011" name="Nature">
        <title>A high-resolution map of human evolutionary constraint using 29 mammals.</title>
        <authorList>
            <person name="Lindblad-Toh K."/>
            <person name="Garber M."/>
            <person name="Zuk O."/>
            <person name="Lin M.F."/>
            <person name="Parker B.J."/>
            <person name="Washietl S."/>
            <person name="Kheradpour P."/>
            <person name="Ernst J."/>
            <person name="Jordan G."/>
            <person name="Mauceli E."/>
            <person name="Ward L.D."/>
            <person name="Lowe C.B."/>
            <person name="Holloway A.K."/>
            <person name="Clamp M."/>
            <person name="Gnerre S."/>
            <person name="Alfoldi J."/>
            <person name="Beal K."/>
            <person name="Chang J."/>
            <person name="Clawson H."/>
            <person name="Cuff J."/>
            <person name="Di Palma F."/>
            <person name="Fitzgerald S."/>
            <person name="Flicek P."/>
            <person name="Guttman M."/>
            <person name="Hubisz M.J."/>
            <person name="Jaffe D.B."/>
            <person name="Jungreis I."/>
            <person name="Kent W.J."/>
            <person name="Kostka D."/>
            <person name="Lara M."/>
            <person name="Martins A.L."/>
            <person name="Massingham T."/>
            <person name="Moltke I."/>
            <person name="Raney B.J."/>
            <person name="Rasmussen M.D."/>
            <person name="Robinson J."/>
            <person name="Stark A."/>
            <person name="Vilella A.J."/>
            <person name="Wen J."/>
            <person name="Xie X."/>
            <person name="Zody M.C."/>
            <person name="Baldwin J."/>
            <person name="Bloom T."/>
            <person name="Chin C.W."/>
            <person name="Heiman D."/>
            <person name="Nicol R."/>
            <person name="Nusbaum C."/>
            <person name="Young S."/>
            <person name="Wilkinson J."/>
            <person name="Worley K.C."/>
            <person name="Kovar C.L."/>
            <person name="Muzny D.M."/>
            <person name="Gibbs R.A."/>
            <person name="Cree A."/>
            <person name="Dihn H.H."/>
            <person name="Fowler G."/>
            <person name="Jhangiani S."/>
            <person name="Joshi V."/>
            <person name="Lee S."/>
            <person name="Lewis L.R."/>
            <person name="Nazareth L.V."/>
            <person name="Okwuonu G."/>
            <person name="Santibanez J."/>
            <person name="Warren W.C."/>
            <person name="Mardis E.R."/>
            <person name="Weinstock G.M."/>
            <person name="Wilson R.K."/>
            <person name="Delehaunty K."/>
            <person name="Dooling D."/>
            <person name="Fronik C."/>
            <person name="Fulton L."/>
            <person name="Fulton B."/>
            <person name="Graves T."/>
            <person name="Minx P."/>
            <person name="Sodergren E."/>
            <person name="Birney E."/>
            <person name="Margulies E.H."/>
            <person name="Herrero J."/>
            <person name="Green E.D."/>
            <person name="Haussler D."/>
            <person name="Siepel A."/>
            <person name="Goldman N."/>
            <person name="Pollard K.S."/>
            <person name="Pedersen J.S."/>
            <person name="Lander E.S."/>
            <person name="Kellis M."/>
        </authorList>
    </citation>
    <scope>NUCLEOTIDE SEQUENCE [LARGE SCALE GENOMIC DNA]</scope>
    <source>
        <strain evidence="4 5">Thorbecke inbred</strain>
    </source>
</reference>
<dbReference type="PANTHER" id="PTHR36874">
    <property type="entry name" value="EQUATORIN"/>
    <property type="match status" value="1"/>
</dbReference>
<dbReference type="EMBL" id="AAGW02033234">
    <property type="status" value="NOT_ANNOTATED_CDS"/>
    <property type="molecule type" value="Genomic_DNA"/>
</dbReference>
<reference evidence="4" key="2">
    <citation type="submission" date="2025-08" db="UniProtKB">
        <authorList>
            <consortium name="Ensembl"/>
        </authorList>
    </citation>
    <scope>IDENTIFICATION</scope>
    <source>
        <strain evidence="4">Thorbecke</strain>
    </source>
</reference>
<evidence type="ECO:0000313" key="4">
    <source>
        <dbReference type="Ensembl" id="ENSOCUP00000015182.3"/>
    </source>
</evidence>
<dbReference type="GO" id="GO:0005886">
    <property type="term" value="C:plasma membrane"/>
    <property type="evidence" value="ECO:0007669"/>
    <property type="project" value="InterPro"/>
</dbReference>
<evidence type="ECO:0000256" key="2">
    <source>
        <dbReference type="SAM" id="Phobius"/>
    </source>
</evidence>
<evidence type="ECO:0000256" key="1">
    <source>
        <dbReference type="SAM" id="MobiDB-lite"/>
    </source>
</evidence>
<dbReference type="GO" id="GO:0007342">
    <property type="term" value="P:fusion of sperm to egg plasma membrane involved in single fertilization"/>
    <property type="evidence" value="ECO:0007669"/>
    <property type="project" value="InterPro"/>
</dbReference>
<dbReference type="CTD" id="54586"/>
<dbReference type="GO" id="GO:0002079">
    <property type="term" value="C:inner acrosomal membrane"/>
    <property type="evidence" value="ECO:0007669"/>
    <property type="project" value="TreeGrafter"/>
</dbReference>
<dbReference type="GO" id="GO:0006897">
    <property type="term" value="P:endocytosis"/>
    <property type="evidence" value="ECO:0007669"/>
    <property type="project" value="InterPro"/>
</dbReference>
<feature type="compositionally biased region" description="Polar residues" evidence="1">
    <location>
        <begin position="431"/>
        <end position="444"/>
    </location>
</feature>
<keyword evidence="2" id="KW-0812">Transmembrane</keyword>
<feature type="region of interest" description="Disordered" evidence="1">
    <location>
        <begin position="402"/>
        <end position="462"/>
    </location>
</feature>
<dbReference type="EMBL" id="AAGW02033233">
    <property type="status" value="NOT_ANNOTATED_CDS"/>
    <property type="molecule type" value="Genomic_DNA"/>
</dbReference>
<feature type="transmembrane region" description="Helical" evidence="2">
    <location>
        <begin position="342"/>
        <end position="366"/>
    </location>
</feature>
<dbReference type="Ensembl" id="ENSOCUT00000017677.3">
    <property type="protein sequence ID" value="ENSOCUP00000015182.3"/>
    <property type="gene ID" value="ENSOCUG00000017681.3"/>
</dbReference>
<keyword evidence="5" id="KW-1185">Reference proteome</keyword>
<dbReference type="Bgee" id="ENSOCUG00000017681">
    <property type="expression patterns" value="Expressed in testis and 15 other cell types or tissues"/>
</dbReference>
<dbReference type="ExpressionAtlas" id="G1TE70">
    <property type="expression patterns" value="baseline"/>
</dbReference>
<dbReference type="HOGENOM" id="CLU_082439_0_0_1"/>
<dbReference type="Proteomes" id="UP000001811">
    <property type="component" value="Chromosome 1"/>
</dbReference>
<dbReference type="OrthoDB" id="9530648at2759"/>
<dbReference type="STRING" id="9986.ENSOCUP00000015182"/>
<dbReference type="RefSeq" id="XP_008248910.1">
    <property type="nucleotide sequence ID" value="XM_008250688.4"/>
</dbReference>
<feature type="compositionally biased region" description="Basic and acidic residues" evidence="1">
    <location>
        <begin position="110"/>
        <end position="142"/>
    </location>
</feature>